<accession>A0A975GDL2</accession>
<dbReference type="Gene3D" id="1.10.10.10">
    <property type="entry name" value="Winged helix-like DNA-binding domain superfamily/Winged helix DNA-binding domain"/>
    <property type="match status" value="1"/>
</dbReference>
<organism evidence="1 2">
    <name type="scientific">Sulfurimonas aquatica</name>
    <dbReference type="NCBI Taxonomy" id="2672570"/>
    <lineage>
        <taxon>Bacteria</taxon>
        <taxon>Pseudomonadati</taxon>
        <taxon>Campylobacterota</taxon>
        <taxon>Epsilonproteobacteria</taxon>
        <taxon>Campylobacterales</taxon>
        <taxon>Sulfurimonadaceae</taxon>
        <taxon>Sulfurimonas</taxon>
    </lineage>
</organism>
<sequence>MQLHKTSQYAIRILSYIANSSDTLLSAKVLSETLDISYKYLTKIMTELVNGGFILSIRGREGGYKLVKSASEITILEILNYFKELEEYNECILGTGFCNPNNKCILHDQWLEPKGLITKMFAETTLDNFDSEHFKI</sequence>
<evidence type="ECO:0000313" key="1">
    <source>
        <dbReference type="EMBL" id="QSZ42800.1"/>
    </source>
</evidence>
<dbReference type="RefSeq" id="WP_207561611.1">
    <property type="nucleotide sequence ID" value="NZ_CP046072.1"/>
</dbReference>
<dbReference type="PROSITE" id="PS51197">
    <property type="entry name" value="HTH_RRF2_2"/>
    <property type="match status" value="1"/>
</dbReference>
<dbReference type="AlphaFoldDB" id="A0A975GDL2"/>
<dbReference type="InterPro" id="IPR036390">
    <property type="entry name" value="WH_DNA-bd_sf"/>
</dbReference>
<dbReference type="GO" id="GO:0005829">
    <property type="term" value="C:cytosol"/>
    <property type="evidence" value="ECO:0007669"/>
    <property type="project" value="TreeGrafter"/>
</dbReference>
<gene>
    <name evidence="1" type="ORF">GJV85_11970</name>
</gene>
<name>A0A975GDL2_9BACT</name>
<proteinExistence type="predicted"/>
<reference evidence="1" key="1">
    <citation type="submission" date="2019-11" db="EMBL/GenBank/DDBJ databases">
        <authorList>
            <person name="Kojima H."/>
        </authorList>
    </citation>
    <scope>NUCLEOTIDE SEQUENCE</scope>
    <source>
        <strain evidence="1">H1576</strain>
    </source>
</reference>
<dbReference type="Pfam" id="PF02082">
    <property type="entry name" value="Rrf2"/>
    <property type="match status" value="1"/>
</dbReference>
<dbReference type="SUPFAM" id="SSF46785">
    <property type="entry name" value="Winged helix' DNA-binding domain"/>
    <property type="match status" value="1"/>
</dbReference>
<dbReference type="GO" id="GO:0003700">
    <property type="term" value="F:DNA-binding transcription factor activity"/>
    <property type="evidence" value="ECO:0007669"/>
    <property type="project" value="TreeGrafter"/>
</dbReference>
<keyword evidence="2" id="KW-1185">Reference proteome</keyword>
<dbReference type="EMBL" id="CP046072">
    <property type="protein sequence ID" value="QSZ42800.1"/>
    <property type="molecule type" value="Genomic_DNA"/>
</dbReference>
<dbReference type="KEGG" id="saqt:GJV85_11970"/>
<reference evidence="1" key="2">
    <citation type="submission" date="2021-04" db="EMBL/GenBank/DDBJ databases">
        <title>Isolation and characterization of a novel species of the genus Sulfurimonas.</title>
        <authorList>
            <person name="Fukui M."/>
        </authorList>
    </citation>
    <scope>NUCLEOTIDE SEQUENCE</scope>
    <source>
        <strain evidence="1">H1576</strain>
    </source>
</reference>
<evidence type="ECO:0000313" key="2">
    <source>
        <dbReference type="Proteomes" id="UP000671852"/>
    </source>
</evidence>
<dbReference type="NCBIfam" id="TIGR00738">
    <property type="entry name" value="rrf2_super"/>
    <property type="match status" value="1"/>
</dbReference>
<dbReference type="PANTHER" id="PTHR33221">
    <property type="entry name" value="WINGED HELIX-TURN-HELIX TRANSCRIPTIONAL REGULATOR, RRF2 FAMILY"/>
    <property type="match status" value="1"/>
</dbReference>
<dbReference type="PANTHER" id="PTHR33221:SF14">
    <property type="entry name" value="HTH-TYPE TRANSCRIPTIONAL REGULATOR AQ_268-RELATED"/>
    <property type="match status" value="1"/>
</dbReference>
<dbReference type="InterPro" id="IPR000944">
    <property type="entry name" value="Tscrpt_reg_Rrf2"/>
</dbReference>
<protein>
    <submittedName>
        <fullName evidence="1">Rrf2 family transcriptional regulator</fullName>
    </submittedName>
</protein>
<dbReference type="InterPro" id="IPR036388">
    <property type="entry name" value="WH-like_DNA-bd_sf"/>
</dbReference>
<dbReference type="Proteomes" id="UP000671852">
    <property type="component" value="Chromosome"/>
</dbReference>